<dbReference type="PANTHER" id="PTHR35149:SF2">
    <property type="entry name" value="DUF262 DOMAIN-CONTAINING PROTEIN"/>
    <property type="match status" value="1"/>
</dbReference>
<dbReference type="Pfam" id="PF03235">
    <property type="entry name" value="GmrSD_N"/>
    <property type="match status" value="1"/>
</dbReference>
<accession>A0AAN1GUZ0</accession>
<gene>
    <name evidence="3" type="ORF">PhaeoP13_03761</name>
</gene>
<sequence>MKIESHDVSLEKLLQGNYFQIPKFQRPYSWEAEQINEFWTDINSNLGETYFIGSMVVYETKSGKLAVVDGQQRLTTVAIFLSAIRDQFFSLDSEDSAIGLQQFIERKDVDNQDVFVLETESSFPYLQEQVFKIGDPELPLEVGPEEKAISAAFENFAAKLKKKADTFLDDPTIEDQDKKKEAALDWLRILRKTLLSLSIILVTLDDEDDAYLIFETLNTRGKDLALSDLLKNHFVRHQKSKGSVDHTKLKWEKILDTIHTSEIDLDPDNFIVHSWQSRYDMVTKGKAFKKIRSVIKQQNSKDHLDMFLTDAGLWRSIFEPGYMFGDDKKEIGRSLSALREFRVVQPVPGILSLLRANSDGVIKDGKLAKAIHKVENFHFAFTAVTSSRSSGGISGMYSSFGRKLFDCNGSQDAAEEIQDLMSKLRERVPTPTEFDVGFEQIVYTKSNTSQRALVRYILQKVFSYEGMTAIGQSSDLTIEHLHPQAKVDDEFTADIVGQVGNLILVDPKTNGELGTKPYKEKKKILIDKGYKLPNEFLDVDALTPELITNNTLRISELARTQVWRV</sequence>
<geneLocation type="plasmid" evidence="4">
    <name>pp13_b</name>
</geneLocation>
<dbReference type="PANTHER" id="PTHR35149">
    <property type="entry name" value="SLL5132 PROTEIN"/>
    <property type="match status" value="1"/>
</dbReference>
<dbReference type="Proteomes" id="UP000218606">
    <property type="component" value="Plasmid pP13_b"/>
</dbReference>
<name>A0AAN1GUZ0_9RHOB</name>
<organism evidence="3 4">
    <name type="scientific">Phaeobacter piscinae</name>
    <dbReference type="NCBI Taxonomy" id="1580596"/>
    <lineage>
        <taxon>Bacteria</taxon>
        <taxon>Pseudomonadati</taxon>
        <taxon>Pseudomonadota</taxon>
        <taxon>Alphaproteobacteria</taxon>
        <taxon>Rhodobacterales</taxon>
        <taxon>Roseobacteraceae</taxon>
        <taxon>Phaeobacter</taxon>
    </lineage>
</organism>
<dbReference type="InterPro" id="IPR004919">
    <property type="entry name" value="GmrSD_N"/>
</dbReference>
<evidence type="ECO:0000313" key="4">
    <source>
        <dbReference type="Proteomes" id="UP000218606"/>
    </source>
</evidence>
<evidence type="ECO:0000259" key="2">
    <source>
        <dbReference type="Pfam" id="PF07510"/>
    </source>
</evidence>
<dbReference type="RefSeq" id="WP_123618721.1">
    <property type="nucleotide sequence ID" value="NZ_CP010658.1"/>
</dbReference>
<evidence type="ECO:0000313" key="3">
    <source>
        <dbReference type="EMBL" id="ATG45643.1"/>
    </source>
</evidence>
<dbReference type="AlphaFoldDB" id="A0AAN1GUZ0"/>
<feature type="domain" description="GmrSD restriction endonucleases N-terminal" evidence="1">
    <location>
        <begin position="10"/>
        <end position="234"/>
    </location>
</feature>
<protein>
    <recommendedName>
        <fullName evidence="5">DUF262 domain-containing protein</fullName>
    </recommendedName>
</protein>
<dbReference type="EMBL" id="CP010769">
    <property type="protein sequence ID" value="ATG45643.1"/>
    <property type="molecule type" value="Genomic_DNA"/>
</dbReference>
<proteinExistence type="predicted"/>
<evidence type="ECO:0000259" key="1">
    <source>
        <dbReference type="Pfam" id="PF03235"/>
    </source>
</evidence>
<dbReference type="Pfam" id="PF07510">
    <property type="entry name" value="GmrSD_C"/>
    <property type="match status" value="1"/>
</dbReference>
<feature type="domain" description="GmrSD restriction endonucleases C-terminal" evidence="2">
    <location>
        <begin position="443"/>
        <end position="551"/>
    </location>
</feature>
<reference evidence="3 4" key="1">
    <citation type="journal article" date="2017" name="Front. Microbiol.">
        <title>Phaeobacter piscinae sp. nov., a species of the Roseobacter group and potential aquaculture probiont.</title>
        <authorList>
            <person name="Sonnenschein E.C."/>
            <person name="Phippen C.B.W."/>
            <person name="Nielsen K.F."/>
            <person name="Mateiu R.V."/>
            <person name="Melchiorsen J."/>
            <person name="Gram L."/>
            <person name="Overmann J."/>
            <person name="Freese H.M."/>
        </authorList>
    </citation>
    <scope>NUCLEOTIDE SEQUENCE [LARGE SCALE GENOMIC DNA]</scope>
    <source>
        <strain evidence="3 4">P13</strain>
    </source>
</reference>
<evidence type="ECO:0008006" key="5">
    <source>
        <dbReference type="Google" id="ProtNLM"/>
    </source>
</evidence>
<keyword evidence="3" id="KW-0614">Plasmid</keyword>
<dbReference type="InterPro" id="IPR011089">
    <property type="entry name" value="GmrSD_C"/>
</dbReference>